<protein>
    <submittedName>
        <fullName evidence="2">DUF2802 domain-containing protein</fullName>
    </submittedName>
</protein>
<evidence type="ECO:0000256" key="1">
    <source>
        <dbReference type="SAM" id="Phobius"/>
    </source>
</evidence>
<sequence length="131" mass="14396">MSFDLTVLLWGAVIAVLALGLGLAWVGIRRVRLAEALSRELRADMETLRRETSELQPYALQLGERLGAIERRMSHLSDRQAQVESQARSGPDYDSAIRMAKAGATPEELSRQCGLGQSEAKLVVAIHGERP</sequence>
<comment type="caution">
    <text evidence="2">The sequence shown here is derived from an EMBL/GenBank/DDBJ whole genome shotgun (WGS) entry which is preliminary data.</text>
</comment>
<dbReference type="RefSeq" id="WP_306726936.1">
    <property type="nucleotide sequence ID" value="NZ_JAVDDT010000001.1"/>
</dbReference>
<evidence type="ECO:0000313" key="2">
    <source>
        <dbReference type="EMBL" id="MDQ2068447.1"/>
    </source>
</evidence>
<reference evidence="2 3" key="1">
    <citation type="submission" date="2023-08" db="EMBL/GenBank/DDBJ databases">
        <title>Whole-genome sequencing of halo(alkali)philic microorganisms from hypersaline lakes.</title>
        <authorList>
            <person name="Sorokin D.Y."/>
            <person name="Abbas B."/>
            <person name="Merkel A.Y."/>
        </authorList>
    </citation>
    <scope>NUCLEOTIDE SEQUENCE [LARGE SCALE GENOMIC DNA]</scope>
    <source>
        <strain evidence="2 3">AB-CW4</strain>
    </source>
</reference>
<proteinExistence type="predicted"/>
<accession>A0ABU0W3A6</accession>
<keyword evidence="1" id="KW-0812">Transmembrane</keyword>
<organism evidence="2 3">
    <name type="scientific">Natronospira bacteriovora</name>
    <dbReference type="NCBI Taxonomy" id="3069753"/>
    <lineage>
        <taxon>Bacteria</taxon>
        <taxon>Pseudomonadati</taxon>
        <taxon>Pseudomonadota</taxon>
        <taxon>Gammaproteobacteria</taxon>
        <taxon>Natronospirales</taxon>
        <taxon>Natronospiraceae</taxon>
        <taxon>Natronospira</taxon>
    </lineage>
</organism>
<dbReference type="Pfam" id="PF10975">
    <property type="entry name" value="DUF2802"/>
    <property type="match status" value="1"/>
</dbReference>
<keyword evidence="1" id="KW-0472">Membrane</keyword>
<dbReference type="EMBL" id="JAVDDT010000001">
    <property type="protein sequence ID" value="MDQ2068447.1"/>
    <property type="molecule type" value="Genomic_DNA"/>
</dbReference>
<keyword evidence="3" id="KW-1185">Reference proteome</keyword>
<dbReference type="InterPro" id="IPR021244">
    <property type="entry name" value="DUF2802"/>
</dbReference>
<dbReference type="Proteomes" id="UP001239019">
    <property type="component" value="Unassembled WGS sequence"/>
</dbReference>
<gene>
    <name evidence="2" type="ORF">RBH19_00995</name>
</gene>
<evidence type="ECO:0000313" key="3">
    <source>
        <dbReference type="Proteomes" id="UP001239019"/>
    </source>
</evidence>
<keyword evidence="1" id="KW-1133">Transmembrane helix</keyword>
<name>A0ABU0W3A6_9GAMM</name>
<feature type="transmembrane region" description="Helical" evidence="1">
    <location>
        <begin position="6"/>
        <end position="28"/>
    </location>
</feature>